<comment type="caution">
    <text evidence="1">The sequence shown here is derived from an EMBL/GenBank/DDBJ whole genome shotgun (WGS) entry which is preliminary data.</text>
</comment>
<keyword evidence="2" id="KW-1185">Reference proteome</keyword>
<evidence type="ECO:0000313" key="2">
    <source>
        <dbReference type="Proteomes" id="UP001162156"/>
    </source>
</evidence>
<evidence type="ECO:0000313" key="1">
    <source>
        <dbReference type="EMBL" id="KAJ8966002.1"/>
    </source>
</evidence>
<dbReference type="Proteomes" id="UP001162156">
    <property type="component" value="Unassembled WGS sequence"/>
</dbReference>
<name>A0AAV8ZLE7_9CUCU</name>
<dbReference type="AlphaFoldDB" id="A0AAV8ZLE7"/>
<accession>A0AAV8ZLE7</accession>
<gene>
    <name evidence="1" type="ORF">NQ314_003780</name>
</gene>
<organism evidence="1 2">
    <name type="scientific">Rhamnusium bicolor</name>
    <dbReference type="NCBI Taxonomy" id="1586634"/>
    <lineage>
        <taxon>Eukaryota</taxon>
        <taxon>Metazoa</taxon>
        <taxon>Ecdysozoa</taxon>
        <taxon>Arthropoda</taxon>
        <taxon>Hexapoda</taxon>
        <taxon>Insecta</taxon>
        <taxon>Pterygota</taxon>
        <taxon>Neoptera</taxon>
        <taxon>Endopterygota</taxon>
        <taxon>Coleoptera</taxon>
        <taxon>Polyphaga</taxon>
        <taxon>Cucujiformia</taxon>
        <taxon>Chrysomeloidea</taxon>
        <taxon>Cerambycidae</taxon>
        <taxon>Lepturinae</taxon>
        <taxon>Rhagiini</taxon>
        <taxon>Rhamnusium</taxon>
    </lineage>
</organism>
<sequence>MHKSIGFHLHSGKQLLMQFYFEKQSNQWTLGSLNKNEIFFTQPEKYEGDIEPLPQSETMINQFLIKDNEKHQQ</sequence>
<proteinExistence type="predicted"/>
<dbReference type="EMBL" id="JANEYF010001105">
    <property type="protein sequence ID" value="KAJ8966002.1"/>
    <property type="molecule type" value="Genomic_DNA"/>
</dbReference>
<reference evidence="1" key="1">
    <citation type="journal article" date="2023" name="Insect Mol. Biol.">
        <title>Genome sequencing provides insights into the evolution of gene families encoding plant cell wall-degrading enzymes in longhorned beetles.</title>
        <authorList>
            <person name="Shin N.R."/>
            <person name="Okamura Y."/>
            <person name="Kirsch R."/>
            <person name="Pauchet Y."/>
        </authorList>
    </citation>
    <scope>NUCLEOTIDE SEQUENCE</scope>
    <source>
        <strain evidence="1">RBIC_L_NR</strain>
    </source>
</reference>
<protein>
    <submittedName>
        <fullName evidence="1">Uncharacterized protein</fullName>
    </submittedName>
</protein>